<feature type="compositionally biased region" description="Low complexity" evidence="1">
    <location>
        <begin position="276"/>
        <end position="292"/>
    </location>
</feature>
<feature type="compositionally biased region" description="Basic and acidic residues" evidence="1">
    <location>
        <begin position="160"/>
        <end position="178"/>
    </location>
</feature>
<organism evidence="2">
    <name type="scientific">uncultured Rubrobacteraceae bacterium</name>
    <dbReference type="NCBI Taxonomy" id="349277"/>
    <lineage>
        <taxon>Bacteria</taxon>
        <taxon>Bacillati</taxon>
        <taxon>Actinomycetota</taxon>
        <taxon>Rubrobacteria</taxon>
        <taxon>Rubrobacterales</taxon>
        <taxon>Rubrobacteraceae</taxon>
        <taxon>environmental samples</taxon>
    </lineage>
</organism>
<feature type="compositionally biased region" description="Basic residues" evidence="1">
    <location>
        <begin position="226"/>
        <end position="235"/>
    </location>
</feature>
<feature type="region of interest" description="Disordered" evidence="1">
    <location>
        <begin position="1"/>
        <end position="347"/>
    </location>
</feature>
<feature type="non-terminal residue" evidence="2">
    <location>
        <position position="1"/>
    </location>
</feature>
<accession>A0A6J4Q082</accession>
<sequence>ERRRPPLGREPLLWTRRRGARRGPRGEEGRGAGAPRPLRLRQDDDPAPDRRLRGPGYRHGRGRWPAGRGPEPPHSAGEAAGRYGLPGLRPLPPPHDRPERRLRSRRRQEAQRPCRRGALPRPPRRPRRQDAPRAFRRSAAAGCARPGARAGSRGRPARRALLEPRRRAQDAREGGDARHPHRRWRHGDLRHPRPGGGPEPRRRGRRDARRRRRPEGRARGPLPRARQPRGRRVRRRGELYPRHPRERPPELRARGGPGLRRVHRQRRGHAPPGGPPTQAAPQRRALRSGGRSDSARARVLRPRSAHKAAPRLRPSPLLAPGRRPRFQARRARRGGRRGPGGRLPEGL</sequence>
<feature type="compositionally biased region" description="Basic residues" evidence="1">
    <location>
        <begin position="260"/>
        <end position="269"/>
    </location>
</feature>
<protein>
    <submittedName>
        <fullName evidence="2">Putrescine transport ATP-binding protein PotA</fullName>
    </submittedName>
</protein>
<name>A0A6J4Q082_9ACTN</name>
<feature type="compositionally biased region" description="Basic residues" evidence="1">
    <location>
        <begin position="322"/>
        <end position="336"/>
    </location>
</feature>
<evidence type="ECO:0000256" key="1">
    <source>
        <dbReference type="SAM" id="MobiDB-lite"/>
    </source>
</evidence>
<keyword evidence="2" id="KW-0547">Nucleotide-binding</keyword>
<dbReference type="EMBL" id="CADCUZ010000129">
    <property type="protein sequence ID" value="CAA9430759.1"/>
    <property type="molecule type" value="Genomic_DNA"/>
</dbReference>
<feature type="compositionally biased region" description="Basic and acidic residues" evidence="1">
    <location>
        <begin position="236"/>
        <end position="253"/>
    </location>
</feature>
<feature type="compositionally biased region" description="Gly residues" evidence="1">
    <location>
        <begin position="337"/>
        <end position="347"/>
    </location>
</feature>
<feature type="compositionally biased region" description="Basic residues" evidence="1">
    <location>
        <begin position="298"/>
        <end position="310"/>
    </location>
</feature>
<feature type="non-terminal residue" evidence="2">
    <location>
        <position position="347"/>
    </location>
</feature>
<proteinExistence type="predicted"/>
<feature type="compositionally biased region" description="Low complexity" evidence="1">
    <location>
        <begin position="311"/>
        <end position="321"/>
    </location>
</feature>
<evidence type="ECO:0000313" key="2">
    <source>
        <dbReference type="EMBL" id="CAA9430759.1"/>
    </source>
</evidence>
<feature type="compositionally biased region" description="Basic residues" evidence="1">
    <location>
        <begin position="202"/>
        <end position="214"/>
    </location>
</feature>
<feature type="compositionally biased region" description="Basic and acidic residues" evidence="1">
    <location>
        <begin position="94"/>
        <end position="112"/>
    </location>
</feature>
<dbReference type="AlphaFoldDB" id="A0A6J4Q082"/>
<keyword evidence="2" id="KW-0067">ATP-binding</keyword>
<feature type="compositionally biased region" description="Low complexity" evidence="1">
    <location>
        <begin position="137"/>
        <end position="154"/>
    </location>
</feature>
<dbReference type="GO" id="GO:0005524">
    <property type="term" value="F:ATP binding"/>
    <property type="evidence" value="ECO:0007669"/>
    <property type="project" value="UniProtKB-KW"/>
</dbReference>
<gene>
    <name evidence="2" type="ORF">AVDCRST_MAG55-2640</name>
</gene>
<feature type="compositionally biased region" description="Basic and acidic residues" evidence="1">
    <location>
        <begin position="40"/>
        <end position="52"/>
    </location>
</feature>
<reference evidence="2" key="1">
    <citation type="submission" date="2020-02" db="EMBL/GenBank/DDBJ databases">
        <authorList>
            <person name="Meier V. D."/>
        </authorList>
    </citation>
    <scope>NUCLEOTIDE SEQUENCE</scope>
    <source>
        <strain evidence="2">AVDCRST_MAG55</strain>
    </source>
</reference>